<name>A0ABW1RLH7_9LACO</name>
<gene>
    <name evidence="1" type="ORF">ACFQAV_02950</name>
</gene>
<sequence length="58" mass="6688">MEDIVQIKMNEIDGNTIDKPTMPVAATLRYGDVILEIHNGIDKYVLYILMKELQEHVD</sequence>
<dbReference type="EMBL" id="JBHSSF010000009">
    <property type="protein sequence ID" value="MFC6175776.1"/>
    <property type="molecule type" value="Genomic_DNA"/>
</dbReference>
<organism evidence="1 2">
    <name type="scientific">Companilactobacillus huachuanensis</name>
    <dbReference type="NCBI Taxonomy" id="2559914"/>
    <lineage>
        <taxon>Bacteria</taxon>
        <taxon>Bacillati</taxon>
        <taxon>Bacillota</taxon>
        <taxon>Bacilli</taxon>
        <taxon>Lactobacillales</taxon>
        <taxon>Lactobacillaceae</taxon>
        <taxon>Companilactobacillus</taxon>
    </lineage>
</organism>
<evidence type="ECO:0008006" key="3">
    <source>
        <dbReference type="Google" id="ProtNLM"/>
    </source>
</evidence>
<keyword evidence="2" id="KW-1185">Reference proteome</keyword>
<accession>A0ABW1RLH7</accession>
<dbReference type="RefSeq" id="WP_171000500.1">
    <property type="nucleotide sequence ID" value="NZ_BJDF01000010.1"/>
</dbReference>
<comment type="caution">
    <text evidence="1">The sequence shown here is derived from an EMBL/GenBank/DDBJ whole genome shotgun (WGS) entry which is preliminary data.</text>
</comment>
<protein>
    <recommendedName>
        <fullName evidence="3">DUF2969 domain-containing protein</fullName>
    </recommendedName>
</protein>
<evidence type="ECO:0000313" key="2">
    <source>
        <dbReference type="Proteomes" id="UP001596288"/>
    </source>
</evidence>
<proteinExistence type="predicted"/>
<evidence type="ECO:0000313" key="1">
    <source>
        <dbReference type="EMBL" id="MFC6175776.1"/>
    </source>
</evidence>
<reference evidence="2" key="1">
    <citation type="journal article" date="2019" name="Int. J. Syst. Evol. Microbiol.">
        <title>The Global Catalogue of Microorganisms (GCM) 10K type strain sequencing project: providing services to taxonomists for standard genome sequencing and annotation.</title>
        <authorList>
            <consortium name="The Broad Institute Genomics Platform"/>
            <consortium name="The Broad Institute Genome Sequencing Center for Infectious Disease"/>
            <person name="Wu L."/>
            <person name="Ma J."/>
        </authorList>
    </citation>
    <scope>NUCLEOTIDE SEQUENCE [LARGE SCALE GENOMIC DNA]</scope>
    <source>
        <strain evidence="2">CCM 8927</strain>
    </source>
</reference>
<dbReference type="Proteomes" id="UP001596288">
    <property type="component" value="Unassembled WGS sequence"/>
</dbReference>